<evidence type="ECO:0000313" key="4">
    <source>
        <dbReference type="Proteomes" id="UP000028521"/>
    </source>
</evidence>
<dbReference type="OrthoDB" id="947434at2"/>
<accession>A0A084TN03</accession>
<feature type="signal peptide" evidence="1">
    <location>
        <begin position="1"/>
        <end position="20"/>
    </location>
</feature>
<evidence type="ECO:0000313" key="3">
    <source>
        <dbReference type="EMBL" id="KFB02089.1"/>
    </source>
</evidence>
<dbReference type="eggNOG" id="COG3637">
    <property type="taxonomic scope" value="Bacteria"/>
</dbReference>
<comment type="caution">
    <text evidence="3">The sequence shown here is derived from an EMBL/GenBank/DDBJ whole genome shotgun (WGS) entry which is preliminary data.</text>
</comment>
<evidence type="ECO:0000259" key="2">
    <source>
        <dbReference type="Pfam" id="PF13568"/>
    </source>
</evidence>
<proteinExistence type="predicted"/>
<gene>
    <name evidence="3" type="ORF">IA57_00145</name>
</gene>
<feature type="chain" id="PRO_5001782905" description="Outer membrane protein beta-barrel domain-containing protein" evidence="1">
    <location>
        <begin position="21"/>
        <end position="210"/>
    </location>
</feature>
<sequence length="210" mass="22811">MKKLILTAAIAVFGFTGAMAQEFSFGPKAGVNFATLTGDIENNDMKIGFHVGGAAEFKFNEKMGVQAELLYSAQGTKYEESESFGGVTAKYEEKLKLDYVNIPFSFKYYIVNGFNVSAGPQVGILVSAKSDWEETITGGGFDQSDSGEVDIKDSLKSIDFAFNLGLGYKMDNGLNFDARYSLGLMDISDFDNSNGEIKNGVIQLSVGFMF</sequence>
<keyword evidence="1" id="KW-0732">Signal</keyword>
<dbReference type="STRING" id="1197477.IA57_00145"/>
<keyword evidence="4" id="KW-1185">Reference proteome</keyword>
<dbReference type="EMBL" id="JPFK01000002">
    <property type="protein sequence ID" value="KFB02089.1"/>
    <property type="molecule type" value="Genomic_DNA"/>
</dbReference>
<dbReference type="Proteomes" id="UP000028521">
    <property type="component" value="Unassembled WGS sequence"/>
</dbReference>
<dbReference type="Pfam" id="PF13568">
    <property type="entry name" value="OMP_b-brl_2"/>
    <property type="match status" value="1"/>
</dbReference>
<name>A0A084TN03_9FLAO</name>
<feature type="domain" description="Outer membrane protein beta-barrel" evidence="2">
    <location>
        <begin position="20"/>
        <end position="188"/>
    </location>
</feature>
<reference evidence="4" key="2">
    <citation type="submission" date="2014-07" db="EMBL/GenBank/DDBJ databases">
        <title>Genome sequence of Mangrovimonas yunxiaonensis.</title>
        <authorList>
            <person name="Li Y."/>
            <person name="Zheng T."/>
        </authorList>
    </citation>
    <scope>NUCLEOTIDE SEQUENCE [LARGE SCALE GENOMIC DNA]</scope>
    <source>
        <strain evidence="4">LY01</strain>
    </source>
</reference>
<organism evidence="3 4">
    <name type="scientific">Mangrovimonas yunxiaonensis</name>
    <dbReference type="NCBI Taxonomy" id="1197477"/>
    <lineage>
        <taxon>Bacteria</taxon>
        <taxon>Pseudomonadati</taxon>
        <taxon>Bacteroidota</taxon>
        <taxon>Flavobacteriia</taxon>
        <taxon>Flavobacteriales</taxon>
        <taxon>Flavobacteriaceae</taxon>
        <taxon>Mangrovimonas</taxon>
    </lineage>
</organism>
<reference evidence="3 4" key="1">
    <citation type="journal article" date="2014" name="Genome Announc.">
        <title>Draft Genome Sequence of the Algicidal Bacterium Mangrovimonas yunxiaonensis Strain LY01.</title>
        <authorList>
            <person name="Li Y."/>
            <person name="Zhu H."/>
            <person name="Li C."/>
            <person name="Zhang H."/>
            <person name="Chen Z."/>
            <person name="Zheng W."/>
            <person name="Xu H."/>
            <person name="Zheng T."/>
        </authorList>
    </citation>
    <scope>NUCLEOTIDE SEQUENCE [LARGE SCALE GENOMIC DNA]</scope>
    <source>
        <strain evidence="3 4">LY01</strain>
    </source>
</reference>
<protein>
    <recommendedName>
        <fullName evidence="2">Outer membrane protein beta-barrel domain-containing protein</fullName>
    </recommendedName>
</protein>
<dbReference type="Gene3D" id="2.40.160.20">
    <property type="match status" value="1"/>
</dbReference>
<dbReference type="AlphaFoldDB" id="A0A084TN03"/>
<evidence type="ECO:0000256" key="1">
    <source>
        <dbReference type="SAM" id="SignalP"/>
    </source>
</evidence>
<dbReference type="RefSeq" id="WP_036117623.1">
    <property type="nucleotide sequence ID" value="NZ_BMET01000008.1"/>
</dbReference>
<dbReference type="InterPro" id="IPR025665">
    <property type="entry name" value="Beta-barrel_OMP_2"/>
</dbReference>